<dbReference type="EMBL" id="WTPX01000028">
    <property type="protein sequence ID" value="NNJ25205.1"/>
    <property type="molecule type" value="Genomic_DNA"/>
</dbReference>
<dbReference type="InterPro" id="IPR029068">
    <property type="entry name" value="Glyas_Bleomycin-R_OHBP_Dase"/>
</dbReference>
<dbReference type="InterPro" id="IPR004360">
    <property type="entry name" value="Glyas_Fos-R_dOase_dom"/>
</dbReference>
<dbReference type="RefSeq" id="WP_171184950.1">
    <property type="nucleotide sequence ID" value="NZ_WTPX01000028.1"/>
</dbReference>
<sequence>MPRPVSALALLPVAALFAALGSFAPADHHEGEKAEDFGHYRKPTIDVGVIVSDVGAAEEFYESVLGFEEIDEFTVSEQIAGDSGLTDYRKFTADVMAIGWGENATRIKLIEMAGRPAARVDNQFISSTYGPSYLTLHVKDMDPILKAAAEHKLKPLAKGPVKIGEKGYLALLRDPDGNFIELVGPRPNMKAEEPVEKAADKATEEAAEATEEAGEAAEKAGEAAGEAAEATEEAAEEAVEEAAAEATEIVEE</sequence>
<dbReference type="PROSITE" id="PS51819">
    <property type="entry name" value="VOC"/>
    <property type="match status" value="1"/>
</dbReference>
<keyword evidence="1" id="KW-0479">Metal-binding</keyword>
<feature type="compositionally biased region" description="Basic and acidic residues" evidence="2">
    <location>
        <begin position="189"/>
        <end position="204"/>
    </location>
</feature>
<organism evidence="5 6">
    <name type="scientific">Alienimonas chondri</name>
    <dbReference type="NCBI Taxonomy" id="2681879"/>
    <lineage>
        <taxon>Bacteria</taxon>
        <taxon>Pseudomonadati</taxon>
        <taxon>Planctomycetota</taxon>
        <taxon>Planctomycetia</taxon>
        <taxon>Planctomycetales</taxon>
        <taxon>Planctomycetaceae</taxon>
        <taxon>Alienimonas</taxon>
    </lineage>
</organism>
<evidence type="ECO:0000259" key="4">
    <source>
        <dbReference type="PROSITE" id="PS51819"/>
    </source>
</evidence>
<keyword evidence="6" id="KW-1185">Reference proteome</keyword>
<proteinExistence type="predicted"/>
<evidence type="ECO:0000313" key="5">
    <source>
        <dbReference type="EMBL" id="NNJ25205.1"/>
    </source>
</evidence>
<dbReference type="PANTHER" id="PTHR43048">
    <property type="entry name" value="METHYLMALONYL-COA EPIMERASE"/>
    <property type="match status" value="1"/>
</dbReference>
<feature type="compositionally biased region" description="Acidic residues" evidence="2">
    <location>
        <begin position="229"/>
        <end position="252"/>
    </location>
</feature>
<feature type="signal peptide" evidence="3">
    <location>
        <begin position="1"/>
        <end position="24"/>
    </location>
</feature>
<feature type="compositionally biased region" description="Acidic residues" evidence="2">
    <location>
        <begin position="205"/>
        <end position="215"/>
    </location>
</feature>
<dbReference type="Proteomes" id="UP000609651">
    <property type="component" value="Unassembled WGS sequence"/>
</dbReference>
<dbReference type="Pfam" id="PF00903">
    <property type="entry name" value="Glyoxalase"/>
    <property type="match status" value="1"/>
</dbReference>
<comment type="caution">
    <text evidence="5">The sequence shown here is derived from an EMBL/GenBank/DDBJ whole genome shotgun (WGS) entry which is preliminary data.</text>
</comment>
<dbReference type="InterPro" id="IPR037523">
    <property type="entry name" value="VOC_core"/>
</dbReference>
<dbReference type="InterPro" id="IPR051785">
    <property type="entry name" value="MMCE/EMCE_epimerase"/>
</dbReference>
<evidence type="ECO:0000256" key="2">
    <source>
        <dbReference type="SAM" id="MobiDB-lite"/>
    </source>
</evidence>
<dbReference type="Gene3D" id="3.10.180.10">
    <property type="entry name" value="2,3-Dihydroxybiphenyl 1,2-Dioxygenase, domain 1"/>
    <property type="match status" value="1"/>
</dbReference>
<accession>A0ABX1VCG9</accession>
<evidence type="ECO:0000256" key="3">
    <source>
        <dbReference type="SAM" id="SignalP"/>
    </source>
</evidence>
<feature type="domain" description="VOC" evidence="4">
    <location>
        <begin position="43"/>
        <end position="185"/>
    </location>
</feature>
<gene>
    <name evidence="5" type="ORF">LzC2_12730</name>
</gene>
<keyword evidence="3" id="KW-0732">Signal</keyword>
<evidence type="ECO:0000256" key="1">
    <source>
        <dbReference type="ARBA" id="ARBA00022723"/>
    </source>
</evidence>
<name>A0ABX1VCG9_9PLAN</name>
<dbReference type="SUPFAM" id="SSF54593">
    <property type="entry name" value="Glyoxalase/Bleomycin resistance protein/Dihydroxybiphenyl dioxygenase"/>
    <property type="match status" value="1"/>
</dbReference>
<feature type="region of interest" description="Disordered" evidence="2">
    <location>
        <begin position="185"/>
        <end position="252"/>
    </location>
</feature>
<protein>
    <recommendedName>
        <fullName evidence="4">VOC domain-containing protein</fullName>
    </recommendedName>
</protein>
<dbReference type="PANTHER" id="PTHR43048:SF3">
    <property type="entry name" value="METHYLMALONYL-COA EPIMERASE, MITOCHONDRIAL"/>
    <property type="match status" value="1"/>
</dbReference>
<feature type="chain" id="PRO_5045854166" description="VOC domain-containing protein" evidence="3">
    <location>
        <begin position="25"/>
        <end position="252"/>
    </location>
</feature>
<evidence type="ECO:0000313" key="6">
    <source>
        <dbReference type="Proteomes" id="UP000609651"/>
    </source>
</evidence>
<reference evidence="5 6" key="1">
    <citation type="journal article" date="2020" name="Syst. Appl. Microbiol.">
        <title>Alienimonas chondri sp. nov., a novel planctomycete isolated from the biofilm of the red alga Chondrus crispus.</title>
        <authorList>
            <person name="Vitorino I."/>
            <person name="Albuquerque L."/>
            <person name="Wiegand S."/>
            <person name="Kallscheuer N."/>
            <person name="da Costa M.S."/>
            <person name="Lobo-da-Cunha A."/>
            <person name="Jogler C."/>
            <person name="Lage O.M."/>
        </authorList>
    </citation>
    <scope>NUCLEOTIDE SEQUENCE [LARGE SCALE GENOMIC DNA]</scope>
    <source>
        <strain evidence="5 6">LzC2</strain>
    </source>
</reference>